<keyword evidence="1" id="KW-0808">Transferase</keyword>
<gene>
    <name evidence="1" type="ORF">ACFP90_13700</name>
</gene>
<proteinExistence type="predicted"/>
<dbReference type="CDD" id="cd06223">
    <property type="entry name" value="PRTases_typeI"/>
    <property type="match status" value="1"/>
</dbReference>
<name>A0ABW1ZLL7_9DEIO</name>
<dbReference type="InterPro" id="IPR000836">
    <property type="entry name" value="PRTase_dom"/>
</dbReference>
<dbReference type="Gene3D" id="3.40.50.2020">
    <property type="match status" value="1"/>
</dbReference>
<dbReference type="InterPro" id="IPR029057">
    <property type="entry name" value="PRTase-like"/>
</dbReference>
<reference evidence="2" key="1">
    <citation type="journal article" date="2019" name="Int. J. Syst. Evol. Microbiol.">
        <title>The Global Catalogue of Microorganisms (GCM) 10K type strain sequencing project: providing services to taxonomists for standard genome sequencing and annotation.</title>
        <authorList>
            <consortium name="The Broad Institute Genomics Platform"/>
            <consortium name="The Broad Institute Genome Sequencing Center for Infectious Disease"/>
            <person name="Wu L."/>
            <person name="Ma J."/>
        </authorList>
    </citation>
    <scope>NUCLEOTIDE SEQUENCE [LARGE SCALE GENOMIC DNA]</scope>
    <source>
        <strain evidence="2">CCUG 63830</strain>
    </source>
</reference>
<dbReference type="GO" id="GO:0016757">
    <property type="term" value="F:glycosyltransferase activity"/>
    <property type="evidence" value="ECO:0007669"/>
    <property type="project" value="UniProtKB-KW"/>
</dbReference>
<accession>A0ABW1ZLL7</accession>
<keyword evidence="1" id="KW-0328">Glycosyltransferase</keyword>
<evidence type="ECO:0000313" key="2">
    <source>
        <dbReference type="Proteomes" id="UP001596317"/>
    </source>
</evidence>
<evidence type="ECO:0000313" key="1">
    <source>
        <dbReference type="EMBL" id="MFC6661277.1"/>
    </source>
</evidence>
<dbReference type="RefSeq" id="WP_224607008.1">
    <property type="nucleotide sequence ID" value="NZ_JAIQXV010000005.1"/>
</dbReference>
<dbReference type="Proteomes" id="UP001596317">
    <property type="component" value="Unassembled WGS sequence"/>
</dbReference>
<protein>
    <submittedName>
        <fullName evidence="1">Orotate phosphoribosyltransferase</fullName>
    </submittedName>
</protein>
<organism evidence="1 2">
    <name type="scientific">Deinococcus multiflagellatus</name>
    <dbReference type="NCBI Taxonomy" id="1656887"/>
    <lineage>
        <taxon>Bacteria</taxon>
        <taxon>Thermotogati</taxon>
        <taxon>Deinococcota</taxon>
        <taxon>Deinococci</taxon>
        <taxon>Deinococcales</taxon>
        <taxon>Deinococcaceae</taxon>
        <taxon>Deinococcus</taxon>
    </lineage>
</organism>
<comment type="caution">
    <text evidence="1">The sequence shown here is derived from an EMBL/GenBank/DDBJ whole genome shotgun (WGS) entry which is preliminary data.</text>
</comment>
<dbReference type="SUPFAM" id="SSF53271">
    <property type="entry name" value="PRTase-like"/>
    <property type="match status" value="1"/>
</dbReference>
<dbReference type="EMBL" id="JBHSWB010000001">
    <property type="protein sequence ID" value="MFC6661277.1"/>
    <property type="molecule type" value="Genomic_DNA"/>
</dbReference>
<sequence length="186" mass="19744">MSDVSGDLLPLLQACGALRPGLTHFRNGLLGDGWIEKGEIMRDPAQLDRVAAWQAQAIAGQFPGATLLVGAPACGAVLAAFVARHLGLPVAFLTLQPAPAWHRMHVPAPGHRAVYVDDLICTGRDARTASAFLRAQGLTVLGVSAWISRTDLGGEQLHTLAPPPFQTWAAHPAQLAGPPRYTNIRE</sequence>
<keyword evidence="2" id="KW-1185">Reference proteome</keyword>